<dbReference type="GO" id="GO:0008113">
    <property type="term" value="F:peptide-methionine (S)-S-oxide reductase activity"/>
    <property type="evidence" value="ECO:0007669"/>
    <property type="project" value="UniProtKB-UniRule"/>
</dbReference>
<dbReference type="GO" id="GO:0005737">
    <property type="term" value="C:cytoplasm"/>
    <property type="evidence" value="ECO:0007669"/>
    <property type="project" value="TreeGrafter"/>
</dbReference>
<evidence type="ECO:0000256" key="3">
    <source>
        <dbReference type="ARBA" id="ARBA00048782"/>
    </source>
</evidence>
<dbReference type="Proteomes" id="UP000241201">
    <property type="component" value="Unassembled WGS sequence"/>
</dbReference>
<evidence type="ECO:0000256" key="2">
    <source>
        <dbReference type="ARBA" id="ARBA00047806"/>
    </source>
</evidence>
<dbReference type="Pfam" id="PF01625">
    <property type="entry name" value="PMSR"/>
    <property type="match status" value="1"/>
</dbReference>
<evidence type="ECO:0000259" key="5">
    <source>
        <dbReference type="Pfam" id="PF01625"/>
    </source>
</evidence>
<name>A0A2T3FM64_9FIRM</name>
<reference evidence="6" key="3">
    <citation type="submission" date="2021-10" db="EMBL/GenBank/DDBJ databases">
        <title>Collection of gut derived symbiotic bacterial strains cultured from healthy donors.</title>
        <authorList>
            <person name="Lin H."/>
            <person name="Littmann E."/>
            <person name="Kohout C."/>
            <person name="Pamer E.G."/>
        </authorList>
    </citation>
    <scope>NUCLEOTIDE SEQUENCE</scope>
    <source>
        <strain evidence="6">DFI.4.48</strain>
    </source>
</reference>
<dbReference type="GeneID" id="77471789"/>
<protein>
    <recommendedName>
        <fullName evidence="4">Peptide methionine sulfoxide reductase MsrA</fullName>
        <shortName evidence="4">Protein-methionine-S-oxide reductase</shortName>
        <ecNumber evidence="4">1.8.4.11</ecNumber>
    </recommendedName>
    <alternativeName>
        <fullName evidence="4">Peptide-methionine (S)-S-oxide reductase</fullName>
        <shortName evidence="4">Peptide Met(O) reductase</shortName>
    </alternativeName>
</protein>
<comment type="caution">
    <text evidence="7">The sequence shown here is derived from an EMBL/GenBank/DDBJ whole genome shotgun (WGS) entry which is preliminary data.</text>
</comment>
<dbReference type="AlphaFoldDB" id="A0A2T3FM64"/>
<dbReference type="PANTHER" id="PTHR42799">
    <property type="entry name" value="MITOCHONDRIAL PEPTIDE METHIONINE SULFOXIDE REDUCTASE"/>
    <property type="match status" value="1"/>
</dbReference>
<dbReference type="Proteomes" id="UP001198439">
    <property type="component" value="Unassembled WGS sequence"/>
</dbReference>
<feature type="active site" evidence="4">
    <location>
        <position position="10"/>
    </location>
</feature>
<gene>
    <name evidence="4 7" type="primary">msrA</name>
    <name evidence="7" type="ORF">C7U55_11910</name>
    <name evidence="6" type="ORF">LJD69_10425</name>
</gene>
<organism evidence="7 8">
    <name type="scientific">Faecalibacillus faecis</name>
    <dbReference type="NCBI Taxonomy" id="1982628"/>
    <lineage>
        <taxon>Bacteria</taxon>
        <taxon>Bacillati</taxon>
        <taxon>Bacillota</taxon>
        <taxon>Erysipelotrichia</taxon>
        <taxon>Erysipelotrichales</taxon>
        <taxon>Coprobacillaceae</taxon>
        <taxon>Faecalibacillus</taxon>
    </lineage>
</organism>
<evidence type="ECO:0000313" key="7">
    <source>
        <dbReference type="EMBL" id="PST36368.1"/>
    </source>
</evidence>
<dbReference type="HAMAP" id="MF_01401">
    <property type="entry name" value="MsrA"/>
    <property type="match status" value="1"/>
</dbReference>
<dbReference type="EMBL" id="JAJDKZ010000032">
    <property type="protein sequence ID" value="MCB8611002.1"/>
    <property type="molecule type" value="Genomic_DNA"/>
</dbReference>
<dbReference type="NCBIfam" id="TIGR00401">
    <property type="entry name" value="msrA"/>
    <property type="match status" value="1"/>
</dbReference>
<comment type="catalytic activity">
    <reaction evidence="2 4">
        <text>L-methionyl-[protein] + [thioredoxin]-disulfide + H2O = L-methionyl-(S)-S-oxide-[protein] + [thioredoxin]-dithiol</text>
        <dbReference type="Rhea" id="RHEA:14217"/>
        <dbReference type="Rhea" id="RHEA-COMP:10698"/>
        <dbReference type="Rhea" id="RHEA-COMP:10700"/>
        <dbReference type="Rhea" id="RHEA-COMP:12313"/>
        <dbReference type="Rhea" id="RHEA-COMP:12315"/>
        <dbReference type="ChEBI" id="CHEBI:15377"/>
        <dbReference type="ChEBI" id="CHEBI:16044"/>
        <dbReference type="ChEBI" id="CHEBI:29950"/>
        <dbReference type="ChEBI" id="CHEBI:44120"/>
        <dbReference type="ChEBI" id="CHEBI:50058"/>
        <dbReference type="EC" id="1.8.4.11"/>
    </reaction>
</comment>
<reference evidence="7" key="2">
    <citation type="journal article" date="2019" name="Int. J. Syst. Evol. Microbiol.">
        <title>Faecalibacillus intestinalis gen. nov., sp. nov. and Faecalibacillus faecis sp. nov., isolated from human faeces.</title>
        <authorList>
            <person name="Seo B."/>
            <person name="Jeon K."/>
            <person name="Baek I."/>
            <person name="Lee Y.M."/>
            <person name="Baek K."/>
            <person name="Ko G."/>
        </authorList>
    </citation>
    <scope>NUCLEOTIDE SEQUENCE</scope>
    <source>
        <strain evidence="7">SNUG30370</strain>
    </source>
</reference>
<comment type="catalytic activity">
    <reaction evidence="3 4">
        <text>[thioredoxin]-disulfide + L-methionine + H2O = L-methionine (S)-S-oxide + [thioredoxin]-dithiol</text>
        <dbReference type="Rhea" id="RHEA:19993"/>
        <dbReference type="Rhea" id="RHEA-COMP:10698"/>
        <dbReference type="Rhea" id="RHEA-COMP:10700"/>
        <dbReference type="ChEBI" id="CHEBI:15377"/>
        <dbReference type="ChEBI" id="CHEBI:29950"/>
        <dbReference type="ChEBI" id="CHEBI:50058"/>
        <dbReference type="ChEBI" id="CHEBI:57844"/>
        <dbReference type="ChEBI" id="CHEBI:58772"/>
        <dbReference type="EC" id="1.8.4.11"/>
    </reaction>
</comment>
<dbReference type="RefSeq" id="WP_106988754.1">
    <property type="nucleotide sequence ID" value="NZ_DAWBWI010000319.1"/>
</dbReference>
<keyword evidence="8" id="KW-1185">Reference proteome</keyword>
<dbReference type="InterPro" id="IPR036509">
    <property type="entry name" value="Met_Sox_Rdtase_MsrA_sf"/>
</dbReference>
<comment type="similarity">
    <text evidence="4">Belongs to the MsrA Met sulfoxide reductase family.</text>
</comment>
<feature type="domain" description="Peptide methionine sulphoxide reductase MsrA" evidence="5">
    <location>
        <begin position="4"/>
        <end position="153"/>
    </location>
</feature>
<dbReference type="GO" id="GO:0034599">
    <property type="term" value="P:cellular response to oxidative stress"/>
    <property type="evidence" value="ECO:0007669"/>
    <property type="project" value="TreeGrafter"/>
</dbReference>
<evidence type="ECO:0000256" key="1">
    <source>
        <dbReference type="ARBA" id="ARBA00023002"/>
    </source>
</evidence>
<proteinExistence type="inferred from homology"/>
<keyword evidence="1 4" id="KW-0560">Oxidoreductase</keyword>
<dbReference type="PANTHER" id="PTHR42799:SF2">
    <property type="entry name" value="MITOCHONDRIAL PEPTIDE METHIONINE SULFOXIDE REDUCTASE"/>
    <property type="match status" value="1"/>
</dbReference>
<dbReference type="SUPFAM" id="SSF55068">
    <property type="entry name" value="Peptide methionine sulfoxide reductase"/>
    <property type="match status" value="1"/>
</dbReference>
<dbReference type="InterPro" id="IPR050162">
    <property type="entry name" value="MsrA_MetSO_reductase"/>
</dbReference>
<comment type="function">
    <text evidence="4">Has an important function as a repair enzyme for proteins that have been inactivated by oxidation. Catalyzes the reversible oxidation-reduction of methionine sulfoxide in proteins to methionine.</text>
</comment>
<sequence>MSVIYLAGGCFWGVQKYFDQFEGIIKTTVGYANGHTENPKYEDVKAEKTGHVETVKVEYDENKRSLKQILDDYYRIIEPTSLNKQGEDEGISYRTGIYYINESDLETIQKKTQEVQKDYQEKVVVEIQPLDNFYEAEEYHQKYLEKNPQGYCHIGQCFFG</sequence>
<dbReference type="InterPro" id="IPR002569">
    <property type="entry name" value="Met_Sox_Rdtase_MsrA_dom"/>
</dbReference>
<dbReference type="EC" id="1.8.4.11" evidence="4"/>
<reference evidence="8" key="1">
    <citation type="submission" date="2018-03" db="EMBL/GenBank/DDBJ databases">
        <title>Lachnoclostridium SNUG30370 gen.nov., sp.nov., isolated from human faeces.</title>
        <authorList>
            <person name="Seo B."/>
            <person name="Jeon K."/>
            <person name="Ko G."/>
        </authorList>
    </citation>
    <scope>NUCLEOTIDE SEQUENCE [LARGE SCALE GENOMIC DNA]</scope>
    <source>
        <strain evidence="8">SNUG30370</strain>
    </source>
</reference>
<accession>A0A2T3FM64</accession>
<evidence type="ECO:0000313" key="8">
    <source>
        <dbReference type="Proteomes" id="UP000241201"/>
    </source>
</evidence>
<evidence type="ECO:0000313" key="6">
    <source>
        <dbReference type="EMBL" id="MCB8611002.1"/>
    </source>
</evidence>
<dbReference type="EMBL" id="PYLP01000023">
    <property type="protein sequence ID" value="PST36368.1"/>
    <property type="molecule type" value="Genomic_DNA"/>
</dbReference>
<evidence type="ECO:0000256" key="4">
    <source>
        <dbReference type="HAMAP-Rule" id="MF_01401"/>
    </source>
</evidence>
<dbReference type="Gene3D" id="3.30.1060.10">
    <property type="entry name" value="Peptide methionine sulphoxide reductase MsrA"/>
    <property type="match status" value="1"/>
</dbReference>